<dbReference type="VEuPathDB" id="FungiDB:PC9H_007624"/>
<feature type="region of interest" description="Disordered" evidence="1">
    <location>
        <begin position="1"/>
        <end position="72"/>
    </location>
</feature>
<proteinExistence type="predicted"/>
<dbReference type="Proteomes" id="UP000623687">
    <property type="component" value="Unassembled WGS sequence"/>
</dbReference>
<sequence length="241" mass="26328">MTQEPENDGCGTQMCLEDSHPASPPPLGFPQQPVSSKPEGLDPPNGSGNQPNPQSPEHRNDQDANDTNLPDLPITSLLPEIKLSLNFIKHLKEATLDNSGLSANKIERLRNPARISEADFEANVQFSLGLFQSCRNTSEDMYTKTCAVVQDNVPGAELLTYNAIRTQLANLLGVYPIEHDMCFNSCIAFTGPFKKLANCPLCHEAQKTLSGSPRKTFTTIPLGPQIQAQWSSASSAEDMQY</sequence>
<accession>A0A8H6ZRM4</accession>
<feature type="compositionally biased region" description="Low complexity" evidence="1">
    <location>
        <begin position="43"/>
        <end position="52"/>
    </location>
</feature>
<dbReference type="OrthoDB" id="2742740at2759"/>
<gene>
    <name evidence="2" type="ORF">PC9H_007624</name>
</gene>
<protein>
    <submittedName>
        <fullName evidence="2">Uncharacterized protein</fullName>
    </submittedName>
</protein>
<evidence type="ECO:0000256" key="1">
    <source>
        <dbReference type="SAM" id="MobiDB-lite"/>
    </source>
</evidence>
<dbReference type="GeneID" id="59377442"/>
<evidence type="ECO:0000313" key="3">
    <source>
        <dbReference type="Proteomes" id="UP000623687"/>
    </source>
</evidence>
<dbReference type="EMBL" id="JACETU010000005">
    <property type="protein sequence ID" value="KAF7428400.1"/>
    <property type="molecule type" value="Genomic_DNA"/>
</dbReference>
<keyword evidence="3" id="KW-1185">Reference proteome</keyword>
<comment type="caution">
    <text evidence="2">The sequence shown here is derived from an EMBL/GenBank/DDBJ whole genome shotgun (WGS) entry which is preliminary data.</text>
</comment>
<name>A0A8H6ZRM4_PLEOS</name>
<dbReference type="RefSeq" id="XP_036630772.1">
    <property type="nucleotide sequence ID" value="XM_036777152.1"/>
</dbReference>
<organism evidence="2 3">
    <name type="scientific">Pleurotus ostreatus</name>
    <name type="common">Oyster mushroom</name>
    <name type="synonym">White-rot fungus</name>
    <dbReference type="NCBI Taxonomy" id="5322"/>
    <lineage>
        <taxon>Eukaryota</taxon>
        <taxon>Fungi</taxon>
        <taxon>Dikarya</taxon>
        <taxon>Basidiomycota</taxon>
        <taxon>Agaricomycotina</taxon>
        <taxon>Agaricomycetes</taxon>
        <taxon>Agaricomycetidae</taxon>
        <taxon>Agaricales</taxon>
        <taxon>Pleurotineae</taxon>
        <taxon>Pleurotaceae</taxon>
        <taxon>Pleurotus</taxon>
    </lineage>
</organism>
<reference evidence="2" key="1">
    <citation type="submission" date="2019-07" db="EMBL/GenBank/DDBJ databases">
        <authorList>
            <person name="Palmer J.M."/>
        </authorList>
    </citation>
    <scope>NUCLEOTIDE SEQUENCE</scope>
    <source>
        <strain evidence="2">PC9</strain>
    </source>
</reference>
<evidence type="ECO:0000313" key="2">
    <source>
        <dbReference type="EMBL" id="KAF7428400.1"/>
    </source>
</evidence>
<dbReference type="AlphaFoldDB" id="A0A8H6ZRM4"/>